<name>A0A0N5ATN0_9BILA</name>
<dbReference type="Proteomes" id="UP000046393">
    <property type="component" value="Unplaced"/>
</dbReference>
<evidence type="ECO:0000313" key="2">
    <source>
        <dbReference type="Proteomes" id="UP000046393"/>
    </source>
</evidence>
<sequence length="144" mass="16199">MEDVCQYMTDFSKNYPGSHPDHDSKLIEVRDDTTFTGCRANFRIALSRVEVAAVLAVAINCFALRNFDAFLVCPKPQSPPEDESEWLTNKVSASHGEEATSDTDSVWMKCQFEDCAPDEAALVAIIFCNRYWSGEEDDFDAVNR</sequence>
<keyword evidence="2" id="KW-1185">Reference proteome</keyword>
<reference evidence="3" key="1">
    <citation type="submission" date="2017-02" db="UniProtKB">
        <authorList>
            <consortium name="WormBaseParasite"/>
        </authorList>
    </citation>
    <scope>IDENTIFICATION</scope>
</reference>
<dbReference type="WBParaSite" id="SMUV_0000819301-mRNA-1">
    <property type="protein sequence ID" value="SMUV_0000819301-mRNA-1"/>
    <property type="gene ID" value="SMUV_0000819301"/>
</dbReference>
<organism evidence="2 3">
    <name type="scientific">Syphacia muris</name>
    <dbReference type="NCBI Taxonomy" id="451379"/>
    <lineage>
        <taxon>Eukaryota</taxon>
        <taxon>Metazoa</taxon>
        <taxon>Ecdysozoa</taxon>
        <taxon>Nematoda</taxon>
        <taxon>Chromadorea</taxon>
        <taxon>Rhabditida</taxon>
        <taxon>Spirurina</taxon>
        <taxon>Oxyuridomorpha</taxon>
        <taxon>Oxyuroidea</taxon>
        <taxon>Oxyuridae</taxon>
        <taxon>Syphacia</taxon>
    </lineage>
</organism>
<proteinExistence type="predicted"/>
<evidence type="ECO:0000256" key="1">
    <source>
        <dbReference type="SAM" id="MobiDB-lite"/>
    </source>
</evidence>
<accession>A0A0N5ATN0</accession>
<protein>
    <submittedName>
        <fullName evidence="3">RGM_C domain-containing protein</fullName>
    </submittedName>
</protein>
<dbReference type="AlphaFoldDB" id="A0A0N5ATN0"/>
<feature type="region of interest" description="Disordered" evidence="1">
    <location>
        <begin position="76"/>
        <end position="98"/>
    </location>
</feature>
<evidence type="ECO:0000313" key="3">
    <source>
        <dbReference type="WBParaSite" id="SMUV_0000819301-mRNA-1"/>
    </source>
</evidence>